<keyword evidence="3" id="KW-1185">Reference proteome</keyword>
<organism evidence="2 3">
    <name type="scientific">Halorubrum tailed virus 27</name>
    <dbReference type="NCBI Taxonomy" id="2878008"/>
    <lineage>
        <taxon>Viruses</taxon>
        <taxon>Duplodnaviria</taxon>
        <taxon>Heunggongvirae</taxon>
        <taxon>Uroviricota</taxon>
        <taxon>Caudoviricetes</taxon>
        <taxon>Thumleimavirales</taxon>
        <taxon>Hafunaviridae</taxon>
        <taxon>Minorvirus</taxon>
        <taxon>Minorvirus thailandense</taxon>
        <taxon>Minorvirus HRTV27</taxon>
    </lineage>
</organism>
<dbReference type="Gene3D" id="3.90.320.10">
    <property type="match status" value="1"/>
</dbReference>
<accession>A0AAE8XYG9</accession>
<dbReference type="EMBL" id="MZ334522">
    <property type="protein sequence ID" value="UBF22741.1"/>
    <property type="molecule type" value="Genomic_DNA"/>
</dbReference>
<protein>
    <submittedName>
        <fullName evidence="2">Cas4 nuclease</fullName>
    </submittedName>
</protein>
<dbReference type="InterPro" id="IPR038726">
    <property type="entry name" value="PDDEXK_AddAB-type"/>
</dbReference>
<evidence type="ECO:0000313" key="2">
    <source>
        <dbReference type="EMBL" id="UBF22741.1"/>
    </source>
</evidence>
<name>A0AAE8XYG9_9CAUD</name>
<proteinExistence type="predicted"/>
<evidence type="ECO:0000259" key="1">
    <source>
        <dbReference type="Pfam" id="PF12705"/>
    </source>
</evidence>
<gene>
    <name evidence="2" type="ORF">HRTV-27_gp48</name>
</gene>
<dbReference type="Pfam" id="PF12705">
    <property type="entry name" value="PDDEXK_1"/>
    <property type="match status" value="1"/>
</dbReference>
<dbReference type="Proteomes" id="UP000827260">
    <property type="component" value="Segment"/>
</dbReference>
<feature type="domain" description="PD-(D/E)XK endonuclease-like" evidence="1">
    <location>
        <begin position="26"/>
        <end position="277"/>
    </location>
</feature>
<evidence type="ECO:0000313" key="3">
    <source>
        <dbReference type="Proteomes" id="UP000827260"/>
    </source>
</evidence>
<sequence>MPAPTSPNFDKAYRLQEETGSLHAYLSKSRLMGYIKNPRHYYLKYVVGIKEPTNEAMWRGGQIHLAFENYYLNVLEDVGVNGVLSHPEDLTRYLPEDTTEWAAWTHPFIVNFIAWERRRLAAAEEHARSTRKTKVDEETALLYAPIGVEEELWDWDSFGYPVMGFADVVLWSASVPEVEATEGVTVIDFKTGKSENGFKYGDKPGGVLDELEYYSYLFEGEYEVTATAIMYPRDDELLTATPDEERRANLITQLNTLCELGDDESEYPIQSGPLCMYGSDPSKRSAYYDLCPDCKWGQEGGPGPSYVDSDMNPV</sequence>
<reference evidence="2" key="1">
    <citation type="submission" date="2021-05" db="EMBL/GenBank/DDBJ databases">
        <title>Diversity, taxonomy and evolution of archaeal viruses of the class Caudoviricetes.</title>
        <authorList>
            <person name="Liu Y."/>
            <person name="Demina T.A."/>
            <person name="Roux S."/>
            <person name="Aiewsakun P."/>
            <person name="Kazlauskas D."/>
            <person name="Simmonds P."/>
            <person name="Prangishvili D."/>
            <person name="Oksanen H.M."/>
            <person name="Krupovic M."/>
        </authorList>
    </citation>
    <scope>NUCLEOTIDE SEQUENCE</scope>
    <source>
        <strain evidence="2">HRTV-27/27</strain>
    </source>
</reference>
<dbReference type="InterPro" id="IPR011604">
    <property type="entry name" value="PDDEXK-like_dom_sf"/>
</dbReference>